<comment type="caution">
    <text evidence="2">The sequence shown here is derived from an EMBL/GenBank/DDBJ whole genome shotgun (WGS) entry which is preliminary data.</text>
</comment>
<dbReference type="AlphaFoldDB" id="A0A0W0G6E2"/>
<dbReference type="Proteomes" id="UP000054988">
    <property type="component" value="Unassembled WGS sequence"/>
</dbReference>
<sequence>MSPVFCTRHLSEYSITWTQLRLDVVGNEEFDIWSARADEALDSRSALIVIGKVNSSSGRGTLPTLHIYHRKGVQELLSGGLKRVQVFATYLLLAHKFYLDRTYTRIHMPPTQLLPLHRPPRQYPPAPTPTHATSLPSIHRVLPGETYERETQGKGVSVGRDGKEVEVGAGGPWKSDRNVWAGVRKKGRGKSLDFLRVYSHTS</sequence>
<organism evidence="2 3">
    <name type="scientific">Moniliophthora roreri</name>
    <name type="common">Frosty pod rot fungus</name>
    <name type="synonym">Monilia roreri</name>
    <dbReference type="NCBI Taxonomy" id="221103"/>
    <lineage>
        <taxon>Eukaryota</taxon>
        <taxon>Fungi</taxon>
        <taxon>Dikarya</taxon>
        <taxon>Basidiomycota</taxon>
        <taxon>Agaricomycotina</taxon>
        <taxon>Agaricomycetes</taxon>
        <taxon>Agaricomycetidae</taxon>
        <taxon>Agaricales</taxon>
        <taxon>Marasmiineae</taxon>
        <taxon>Marasmiaceae</taxon>
        <taxon>Moniliophthora</taxon>
    </lineage>
</organism>
<dbReference type="EMBL" id="LATX01000995">
    <property type="protein sequence ID" value="KTB44125.1"/>
    <property type="molecule type" value="Genomic_DNA"/>
</dbReference>
<gene>
    <name evidence="2" type="ORF">WG66_3300</name>
</gene>
<feature type="region of interest" description="Disordered" evidence="1">
    <location>
        <begin position="150"/>
        <end position="170"/>
    </location>
</feature>
<accession>A0A0W0G6E2</accession>
<evidence type="ECO:0000256" key="1">
    <source>
        <dbReference type="SAM" id="MobiDB-lite"/>
    </source>
</evidence>
<evidence type="ECO:0000313" key="3">
    <source>
        <dbReference type="Proteomes" id="UP000054988"/>
    </source>
</evidence>
<name>A0A0W0G6E2_MONRR</name>
<protein>
    <submittedName>
        <fullName evidence="2">Uncharacterized protein</fullName>
    </submittedName>
</protein>
<reference evidence="2 3" key="1">
    <citation type="submission" date="2015-12" db="EMBL/GenBank/DDBJ databases">
        <title>Draft genome sequence of Moniliophthora roreri, the causal agent of frosty pod rot of cacao.</title>
        <authorList>
            <person name="Aime M.C."/>
            <person name="Diaz-Valderrama J.R."/>
            <person name="Kijpornyongpan T."/>
            <person name="Phillips-Mora W."/>
        </authorList>
    </citation>
    <scope>NUCLEOTIDE SEQUENCE [LARGE SCALE GENOMIC DNA]</scope>
    <source>
        <strain evidence="2 3">MCA 2952</strain>
    </source>
</reference>
<evidence type="ECO:0000313" key="2">
    <source>
        <dbReference type="EMBL" id="KTB44125.1"/>
    </source>
</evidence>
<proteinExistence type="predicted"/>